<dbReference type="SUPFAM" id="SSF46785">
    <property type="entry name" value="Winged helix' DNA-binding domain"/>
    <property type="match status" value="1"/>
</dbReference>
<dbReference type="SMART" id="SM00418">
    <property type="entry name" value="HTH_ARSR"/>
    <property type="match status" value="1"/>
</dbReference>
<evidence type="ECO:0000256" key="2">
    <source>
        <dbReference type="ARBA" id="ARBA00023125"/>
    </source>
</evidence>
<dbReference type="AlphaFoldDB" id="A0A1G2QGZ1"/>
<evidence type="ECO:0000259" key="4">
    <source>
        <dbReference type="PROSITE" id="PS50987"/>
    </source>
</evidence>
<dbReference type="InterPro" id="IPR011991">
    <property type="entry name" value="ArsR-like_HTH"/>
</dbReference>
<gene>
    <name evidence="5" type="ORF">A2589_03510</name>
</gene>
<evidence type="ECO:0000256" key="3">
    <source>
        <dbReference type="ARBA" id="ARBA00023163"/>
    </source>
</evidence>
<comment type="caution">
    <text evidence="5">The sequence shown here is derived from an EMBL/GenBank/DDBJ whole genome shotgun (WGS) entry which is preliminary data.</text>
</comment>
<dbReference type="GO" id="GO:0003700">
    <property type="term" value="F:DNA-binding transcription factor activity"/>
    <property type="evidence" value="ECO:0007669"/>
    <property type="project" value="InterPro"/>
</dbReference>
<dbReference type="InterPro" id="IPR036388">
    <property type="entry name" value="WH-like_DNA-bd_sf"/>
</dbReference>
<dbReference type="InterPro" id="IPR051081">
    <property type="entry name" value="HTH_MetalResp_TranReg"/>
</dbReference>
<dbReference type="STRING" id="1802439.A2589_03510"/>
<dbReference type="Gene3D" id="1.10.10.10">
    <property type="entry name" value="Winged helix-like DNA-binding domain superfamily/Winged helix DNA-binding domain"/>
    <property type="match status" value="1"/>
</dbReference>
<reference evidence="5 6" key="1">
    <citation type="journal article" date="2016" name="Nat. Commun.">
        <title>Thousands of microbial genomes shed light on interconnected biogeochemical processes in an aquifer system.</title>
        <authorList>
            <person name="Anantharaman K."/>
            <person name="Brown C.T."/>
            <person name="Hug L.A."/>
            <person name="Sharon I."/>
            <person name="Castelle C.J."/>
            <person name="Probst A.J."/>
            <person name="Thomas B.C."/>
            <person name="Singh A."/>
            <person name="Wilkins M.J."/>
            <person name="Karaoz U."/>
            <person name="Brodie E.L."/>
            <person name="Williams K.H."/>
            <person name="Hubbard S.S."/>
            <person name="Banfield J.F."/>
        </authorList>
    </citation>
    <scope>NUCLEOTIDE SEQUENCE [LARGE SCALE GENOMIC DNA]</scope>
</reference>
<keyword evidence="3" id="KW-0804">Transcription</keyword>
<dbReference type="Pfam" id="PF01022">
    <property type="entry name" value="HTH_5"/>
    <property type="match status" value="1"/>
</dbReference>
<keyword evidence="1" id="KW-0805">Transcription regulation</keyword>
<dbReference type="EMBL" id="MHTK01000008">
    <property type="protein sequence ID" value="OHA59251.1"/>
    <property type="molecule type" value="Genomic_DNA"/>
</dbReference>
<proteinExistence type="predicted"/>
<keyword evidence="2" id="KW-0238">DNA-binding</keyword>
<name>A0A1G2QGZ1_9BACT</name>
<feature type="domain" description="HTH arsR-type" evidence="4">
    <location>
        <begin position="1"/>
        <end position="89"/>
    </location>
</feature>
<dbReference type="InterPro" id="IPR001845">
    <property type="entry name" value="HTH_ArsR_DNA-bd_dom"/>
</dbReference>
<dbReference type="PRINTS" id="PR00778">
    <property type="entry name" value="HTHARSR"/>
</dbReference>
<dbReference type="PROSITE" id="PS50987">
    <property type="entry name" value="HTH_ARSR_2"/>
    <property type="match status" value="1"/>
</dbReference>
<protein>
    <recommendedName>
        <fullName evidence="4">HTH arsR-type domain-containing protein</fullName>
    </recommendedName>
</protein>
<organism evidence="5 6">
    <name type="scientific">Candidatus Vogelbacteria bacterium RIFOXYD1_FULL_46_19</name>
    <dbReference type="NCBI Taxonomy" id="1802439"/>
    <lineage>
        <taxon>Bacteria</taxon>
        <taxon>Candidatus Vogeliibacteriota</taxon>
    </lineage>
</organism>
<dbReference type="PANTHER" id="PTHR33154">
    <property type="entry name" value="TRANSCRIPTIONAL REGULATOR, ARSR FAMILY"/>
    <property type="match status" value="1"/>
</dbReference>
<dbReference type="NCBIfam" id="NF033788">
    <property type="entry name" value="HTH_metalloreg"/>
    <property type="match status" value="1"/>
</dbReference>
<dbReference type="CDD" id="cd00090">
    <property type="entry name" value="HTH_ARSR"/>
    <property type="match status" value="1"/>
</dbReference>
<accession>A0A1G2QGZ1</accession>
<dbReference type="GO" id="GO:0003677">
    <property type="term" value="F:DNA binding"/>
    <property type="evidence" value="ECO:0007669"/>
    <property type="project" value="UniProtKB-KW"/>
</dbReference>
<sequence length="89" mass="10272">MNKVREVERVLKALANLRRLEIVRYLSQAKEATVGEIAEKIDLSFKATSKHLQVLYAVDVVAKKQKNLEMRYRLASKRHPLIKTVLSIL</sequence>
<dbReference type="InterPro" id="IPR036390">
    <property type="entry name" value="WH_DNA-bd_sf"/>
</dbReference>
<evidence type="ECO:0000313" key="6">
    <source>
        <dbReference type="Proteomes" id="UP000177838"/>
    </source>
</evidence>
<dbReference type="PANTHER" id="PTHR33154:SF33">
    <property type="entry name" value="TRANSCRIPTIONAL REPRESSOR SDPR"/>
    <property type="match status" value="1"/>
</dbReference>
<evidence type="ECO:0000256" key="1">
    <source>
        <dbReference type="ARBA" id="ARBA00023015"/>
    </source>
</evidence>
<dbReference type="Proteomes" id="UP000177838">
    <property type="component" value="Unassembled WGS sequence"/>
</dbReference>
<evidence type="ECO:0000313" key="5">
    <source>
        <dbReference type="EMBL" id="OHA59251.1"/>
    </source>
</evidence>